<feature type="domain" description="Guanylate cyclase" evidence="2">
    <location>
        <begin position="134"/>
        <end position="266"/>
    </location>
</feature>
<evidence type="ECO:0000313" key="4">
    <source>
        <dbReference type="Proteomes" id="UP000019141"/>
    </source>
</evidence>
<dbReference type="PROSITE" id="PS50125">
    <property type="entry name" value="GUANYLATE_CYCLASE_2"/>
    <property type="match status" value="1"/>
</dbReference>
<keyword evidence="1" id="KW-0472">Membrane</keyword>
<dbReference type="Gene3D" id="3.30.70.1230">
    <property type="entry name" value="Nucleotide cyclase"/>
    <property type="match status" value="1"/>
</dbReference>
<dbReference type="PATRIC" id="fig|1429438.4.peg.228"/>
<dbReference type="HOGENOM" id="CLU_033715_2_0_7"/>
<dbReference type="AlphaFoldDB" id="W4LZ91"/>
<sequence>MLSTVAFTFSPRRMLVAGLSAGLSWTAGVLWLVALPGTITTWNHPPNLTPEQDYIEHLGPLFVDTNLWLQDLIVLLLVAGILALVVQRSQQLVIRQAMVTRQRASLSRYFSPNVLDEVMDSAGPLTAVRKYDVAILFADIVGFTRLCETMPPENVMDLLRIYHSRLEAEVFRFGGTLDKFIGDAVMASFGAPRPGPHDATQSLRCAQAMLETMAEWNAEREQAGEVPIRIGIGIHYGPAVMGDVGSERCAAFAVIGDTTNTTSRLQSLTRSLEADIVASQTLLDAVQRENPDGPGLCDSFEDAGWQAIRGRQHAMHVRILRGVL</sequence>
<organism evidence="3 4">
    <name type="scientific">Entotheonella factor</name>
    <dbReference type="NCBI Taxonomy" id="1429438"/>
    <lineage>
        <taxon>Bacteria</taxon>
        <taxon>Pseudomonadati</taxon>
        <taxon>Nitrospinota/Tectimicrobiota group</taxon>
        <taxon>Candidatus Tectimicrobiota</taxon>
        <taxon>Candidatus Entotheonellia</taxon>
        <taxon>Candidatus Entotheonellales</taxon>
        <taxon>Candidatus Entotheonellaceae</taxon>
        <taxon>Candidatus Entotheonella</taxon>
    </lineage>
</organism>
<dbReference type="InterPro" id="IPR029787">
    <property type="entry name" value="Nucleotide_cyclase"/>
</dbReference>
<evidence type="ECO:0000256" key="1">
    <source>
        <dbReference type="SAM" id="Phobius"/>
    </source>
</evidence>
<gene>
    <name evidence="3" type="ORF">ETSY1_00175</name>
</gene>
<feature type="transmembrane region" description="Helical" evidence="1">
    <location>
        <begin position="14"/>
        <end position="34"/>
    </location>
</feature>
<dbReference type="EMBL" id="AZHW01000052">
    <property type="protein sequence ID" value="ETX03394.1"/>
    <property type="molecule type" value="Genomic_DNA"/>
</dbReference>
<proteinExistence type="predicted"/>
<accession>W4LZ91</accession>
<dbReference type="GO" id="GO:0009190">
    <property type="term" value="P:cyclic nucleotide biosynthetic process"/>
    <property type="evidence" value="ECO:0007669"/>
    <property type="project" value="InterPro"/>
</dbReference>
<dbReference type="PANTHER" id="PTHR43081:SF1">
    <property type="entry name" value="ADENYLATE CYCLASE, TERMINAL-DIFFERENTIATION SPECIFIC"/>
    <property type="match status" value="1"/>
</dbReference>
<evidence type="ECO:0000313" key="3">
    <source>
        <dbReference type="EMBL" id="ETX03394.1"/>
    </source>
</evidence>
<dbReference type="PANTHER" id="PTHR43081">
    <property type="entry name" value="ADENYLATE CYCLASE, TERMINAL-DIFFERENTIATION SPECIFIC-RELATED"/>
    <property type="match status" value="1"/>
</dbReference>
<evidence type="ECO:0000259" key="2">
    <source>
        <dbReference type="PROSITE" id="PS50125"/>
    </source>
</evidence>
<dbReference type="InterPro" id="IPR001054">
    <property type="entry name" value="A/G_cyclase"/>
</dbReference>
<dbReference type="InterPro" id="IPR050697">
    <property type="entry name" value="Adenylyl/Guanylyl_Cyclase_3/4"/>
</dbReference>
<keyword evidence="1" id="KW-1133">Transmembrane helix</keyword>
<dbReference type="SUPFAM" id="SSF55073">
    <property type="entry name" value="Nucleotide cyclase"/>
    <property type="match status" value="1"/>
</dbReference>
<dbReference type="GO" id="GO:0035556">
    <property type="term" value="P:intracellular signal transduction"/>
    <property type="evidence" value="ECO:0007669"/>
    <property type="project" value="InterPro"/>
</dbReference>
<dbReference type="CDD" id="cd07302">
    <property type="entry name" value="CHD"/>
    <property type="match status" value="1"/>
</dbReference>
<keyword evidence="1" id="KW-0812">Transmembrane</keyword>
<dbReference type="Proteomes" id="UP000019141">
    <property type="component" value="Unassembled WGS sequence"/>
</dbReference>
<comment type="caution">
    <text evidence="3">The sequence shown here is derived from an EMBL/GenBank/DDBJ whole genome shotgun (WGS) entry which is preliminary data.</text>
</comment>
<dbReference type="Pfam" id="PF00211">
    <property type="entry name" value="Guanylate_cyc"/>
    <property type="match status" value="1"/>
</dbReference>
<dbReference type="SMART" id="SM00044">
    <property type="entry name" value="CYCc"/>
    <property type="match status" value="1"/>
</dbReference>
<keyword evidence="4" id="KW-1185">Reference proteome</keyword>
<name>W4LZ91_ENTF1</name>
<dbReference type="GO" id="GO:0004016">
    <property type="term" value="F:adenylate cyclase activity"/>
    <property type="evidence" value="ECO:0007669"/>
    <property type="project" value="UniProtKB-ARBA"/>
</dbReference>
<reference evidence="3 4" key="1">
    <citation type="journal article" date="2014" name="Nature">
        <title>An environmental bacterial taxon with a large and distinct metabolic repertoire.</title>
        <authorList>
            <person name="Wilson M.C."/>
            <person name="Mori T."/>
            <person name="Ruckert C."/>
            <person name="Uria A.R."/>
            <person name="Helf M.J."/>
            <person name="Takada K."/>
            <person name="Gernert C."/>
            <person name="Steffens U.A."/>
            <person name="Heycke N."/>
            <person name="Schmitt S."/>
            <person name="Rinke C."/>
            <person name="Helfrich E.J."/>
            <person name="Brachmann A.O."/>
            <person name="Gurgui C."/>
            <person name="Wakimoto T."/>
            <person name="Kracht M."/>
            <person name="Crusemann M."/>
            <person name="Hentschel U."/>
            <person name="Abe I."/>
            <person name="Matsunaga S."/>
            <person name="Kalinowski J."/>
            <person name="Takeyama H."/>
            <person name="Piel J."/>
        </authorList>
    </citation>
    <scope>NUCLEOTIDE SEQUENCE [LARGE SCALE GENOMIC DNA]</scope>
    <source>
        <strain evidence="4">TSY1</strain>
    </source>
</reference>
<protein>
    <recommendedName>
        <fullName evidence="2">Guanylate cyclase domain-containing protein</fullName>
    </recommendedName>
</protein>
<feature type="transmembrane region" description="Helical" evidence="1">
    <location>
        <begin position="67"/>
        <end position="86"/>
    </location>
</feature>